<dbReference type="Gene3D" id="1.10.472.10">
    <property type="entry name" value="Cyclin-like"/>
    <property type="match status" value="1"/>
</dbReference>
<proteinExistence type="predicted"/>
<accession>A0A059IWY4</accession>
<feature type="compositionally biased region" description="Low complexity" evidence="1">
    <location>
        <begin position="593"/>
        <end position="610"/>
    </location>
</feature>
<evidence type="ECO:0008006" key="4">
    <source>
        <dbReference type="Google" id="ProtNLM"/>
    </source>
</evidence>
<dbReference type="Proteomes" id="UP000024533">
    <property type="component" value="Unassembled WGS sequence"/>
</dbReference>
<comment type="caution">
    <text evidence="2">The sequence shown here is derived from an EMBL/GenBank/DDBJ whole genome shotgun (WGS) entry which is preliminary data.</text>
</comment>
<dbReference type="PANTHER" id="PTHR15615:SF118">
    <property type="entry name" value="CYCLIN, HYPOTHETICAL (EUROFUNG)"/>
    <property type="match status" value="1"/>
</dbReference>
<dbReference type="OrthoDB" id="442243at2759"/>
<gene>
    <name evidence="2" type="ORF">H109_07990</name>
</gene>
<feature type="compositionally biased region" description="Low complexity" evidence="1">
    <location>
        <begin position="138"/>
        <end position="154"/>
    </location>
</feature>
<keyword evidence="3" id="KW-1185">Reference proteome</keyword>
<organism evidence="2 3">
    <name type="scientific">Trichophyton interdigitale (strain MR816)</name>
    <dbReference type="NCBI Taxonomy" id="1215338"/>
    <lineage>
        <taxon>Eukaryota</taxon>
        <taxon>Fungi</taxon>
        <taxon>Dikarya</taxon>
        <taxon>Ascomycota</taxon>
        <taxon>Pezizomycotina</taxon>
        <taxon>Eurotiomycetes</taxon>
        <taxon>Eurotiomycetidae</taxon>
        <taxon>Onygenales</taxon>
        <taxon>Arthrodermataceae</taxon>
        <taxon>Trichophyton</taxon>
    </lineage>
</organism>
<dbReference type="GO" id="GO:0000307">
    <property type="term" value="C:cyclin-dependent protein kinase holoenzyme complex"/>
    <property type="evidence" value="ECO:0007669"/>
    <property type="project" value="TreeGrafter"/>
</dbReference>
<dbReference type="PANTHER" id="PTHR15615">
    <property type="match status" value="1"/>
</dbReference>
<feature type="region of interest" description="Disordered" evidence="1">
    <location>
        <begin position="430"/>
        <end position="610"/>
    </location>
</feature>
<dbReference type="GO" id="GO:0019901">
    <property type="term" value="F:protein kinase binding"/>
    <property type="evidence" value="ECO:0007669"/>
    <property type="project" value="InterPro"/>
</dbReference>
<dbReference type="GO" id="GO:0005634">
    <property type="term" value="C:nucleus"/>
    <property type="evidence" value="ECO:0007669"/>
    <property type="project" value="TreeGrafter"/>
</dbReference>
<evidence type="ECO:0000313" key="2">
    <source>
        <dbReference type="EMBL" id="KDB20049.1"/>
    </source>
</evidence>
<dbReference type="HOGENOM" id="CLU_013431_2_0_1"/>
<protein>
    <recommendedName>
        <fullName evidence="4">Cyclin N-terminal domain-containing protein</fullName>
    </recommendedName>
</protein>
<feature type="compositionally biased region" description="Polar residues" evidence="1">
    <location>
        <begin position="465"/>
        <end position="529"/>
    </location>
</feature>
<evidence type="ECO:0000313" key="3">
    <source>
        <dbReference type="Proteomes" id="UP000024533"/>
    </source>
</evidence>
<dbReference type="AlphaFoldDB" id="A0A059IWY4"/>
<dbReference type="InterPro" id="IPR013922">
    <property type="entry name" value="Cyclin_PHO80-like"/>
</dbReference>
<feature type="compositionally biased region" description="Polar residues" evidence="1">
    <location>
        <begin position="553"/>
        <end position="567"/>
    </location>
</feature>
<dbReference type="GO" id="GO:0016538">
    <property type="term" value="F:cyclin-dependent protein serine/threonine kinase regulator activity"/>
    <property type="evidence" value="ECO:0007669"/>
    <property type="project" value="TreeGrafter"/>
</dbReference>
<dbReference type="EMBL" id="AOKY01000946">
    <property type="protein sequence ID" value="KDB20049.1"/>
    <property type="molecule type" value="Genomic_DNA"/>
</dbReference>
<name>A0A059IWY4_TRIIM</name>
<feature type="region of interest" description="Disordered" evidence="1">
    <location>
        <begin position="99"/>
        <end position="158"/>
    </location>
</feature>
<dbReference type="Pfam" id="PF08613">
    <property type="entry name" value="Cyclin"/>
    <property type="match status" value="1"/>
</dbReference>
<dbReference type="OMA" id="GFKKWVT"/>
<reference evidence="2 3" key="1">
    <citation type="submission" date="2014-02" db="EMBL/GenBank/DDBJ databases">
        <title>The Genome Sequence of Trichophyton interdigitale MR816.</title>
        <authorList>
            <consortium name="The Broad Institute Genomics Platform"/>
            <person name="Cuomo C.A."/>
            <person name="White T.C."/>
            <person name="Graser Y."/>
            <person name="Martinez-Rossi N."/>
            <person name="Heitman J."/>
            <person name="Young S.K."/>
            <person name="Zeng Q."/>
            <person name="Gargeya S."/>
            <person name="Abouelleil A."/>
            <person name="Alvarado L."/>
            <person name="Chapman S.B."/>
            <person name="Gainer-Dewar J."/>
            <person name="Goldberg J."/>
            <person name="Griggs A."/>
            <person name="Gujja S."/>
            <person name="Hansen M."/>
            <person name="Howarth C."/>
            <person name="Imamovic A."/>
            <person name="Larimer J."/>
            <person name="Martinez D."/>
            <person name="Murphy C."/>
            <person name="Pearson M.D."/>
            <person name="Persinoti G."/>
            <person name="Poon T."/>
            <person name="Priest M."/>
            <person name="Roberts A.D."/>
            <person name="Saif S."/>
            <person name="Shea T.D."/>
            <person name="Sykes S.N."/>
            <person name="Wortman J."/>
            <person name="Nusbaum C."/>
            <person name="Birren B."/>
        </authorList>
    </citation>
    <scope>NUCLEOTIDE SEQUENCE [LARGE SCALE GENOMIC DNA]</scope>
    <source>
        <strain evidence="2 3">MR816</strain>
    </source>
</reference>
<dbReference type="CDD" id="cd20557">
    <property type="entry name" value="CYCLIN_ScPCL1-like"/>
    <property type="match status" value="1"/>
</dbReference>
<dbReference type="STRING" id="1215338.A0A059IWY4"/>
<sequence>MPAVLEIPPNHFLPHPFGASSLPSSTSKPLLLDRAELSRLQGDLLRQPSSSRIASDMTRVGVAVASSLPHHYGGYSHPRSDVQIGVDGRKDVTAFNYNNTNSCSNNTWREDSTAQQTRPAQRQPVPLISQHSNINQETSSNSPVKSTASSVSSPQLGSSMSGNAGNLAEFAAQVCYRSLPINAITHLYVVTTVYLTHTDLSEILQVACLFWFAKASKLKQIEDSSSYTPTSPLELEFAPSPGFKKWVTTVLTTTQVSKNVILLALLFIYRLKKFNPAVRGKRGSEFRLMTIALMMGNKFLDDNTYTNKTWAEVSGISVQEIHVMEVEFLSNVRYNLFVTKEEWNQWLAKLSVFSSYFEKASRLSLDVYAANQSARASPVHSPLTPAMDNYRASQQTASQIYTTSSQAVSTSQNCLSLSIPQSNNASFGYDDSASHSAVPVEPLSAHRKRSWDDQANDNPAKRPATANTTWVRPSTQAPSQLYTASQLPSTAPPVQSQLPTSIVSMPSNMAPQLTRPQSGYSMGSTNPPTSLAPLTGTQPISTAPRPAVFPVNGTPTHWSQPPVSQPTLAPLPVTNLQQSAAGGFPDSSRRPGSTSFPATAPSTTISPAVPAYSVRTPTHLSPSSILLDRNSPYRPVRSVNTLLYPPPAGSLLQPRQLSVDLMRYQPLGKRSSEHRVDRTGVLPYSQPNIWGEQYFSQVQPTTHTAQYHQS</sequence>
<evidence type="ECO:0000256" key="1">
    <source>
        <dbReference type="SAM" id="MobiDB-lite"/>
    </source>
</evidence>